<sequence>MTTPSIAIDAFLPFYTGIVPRERVDRRLRPLVAAVAPAHRVEPLLNTVWTDLAVTVEGLAFRTLIAEFHDFREQRGLPMTTTDGPALRAFRAHLSEPTHARQLLGRYPVLEQRLETIVRQSLEPYAEIFAAYAADRAELHAAGLLPAADETIVGLSATGGDLHNDNHKVVGVELSGGTRIIYKPRTLDSDEFVRDLYAAVDPHLAYSLRDCLPRSVSVGDHGWQEFVTPRAMTGDDQPSRYFYRFGALCAIFGTIGASDLHDENLIAGGEYPCVIDTETIVRPDSGVDSDTLPHRLANQLKLSIASTMLVPMLDPTSRNDLNMSGVGVAGEQTSKMQRPVVHDNDTDGIAVRWLPVTYQQTDNVPRLGERALVPTDWFADIRAGYVDALAAVRDGSITKVLTKHPAMPVRCLIRSTMVYGRFLDAASHPDYLRRQAESERVLNLLGQYPPHLSAEAAAYVGEQERAALRTGNIPLFQARAGSTELATARTAFAGAHKWSALEFAQRGVRQNAEQPDTFHHFLLEETFAEIAGPGGMSRHSVFGPALAAARPGQWWTGIARTIAAVGVSHQGAAGAELGWVCGIGPDRAAPTLAPGTFISFHDSGGIVAFLRHAAHHDADLREVHRSAERGLDSLLADYPDGLLKAPESVLTGATSLLLSRPDVDEDWLARAFGGIARRAEAGTLETDLGNGPAGVLMLLLARMENGLDPAAGEAQLRLLRDLTVQHLDVVRDKPWFDVAHGELGLRWAAARIGRVLGDAALARSSADWLAERLTGGELSPVPGWCNGAAGLALSAAEIMASAGRTDWLVGPRLDAILDSATELRPGQPVDLSVCHGSSGVIQALLGVARILGDDSLIGRAVDHQRRVIGAARTDGFATGAPGRTSLLGYFLGWSGVGDTDLLLRAAGAGEWTGALPVAFTGPTSV</sequence>
<dbReference type="EMBL" id="SHKY01000001">
    <property type="protein sequence ID" value="RZU51340.1"/>
    <property type="molecule type" value="Genomic_DNA"/>
</dbReference>
<name>A0A4Q7ZK95_9ACTN</name>
<evidence type="ECO:0000259" key="1">
    <source>
        <dbReference type="Pfam" id="PF13575"/>
    </source>
</evidence>
<keyword evidence="3" id="KW-1185">Reference proteome</keyword>
<proteinExistence type="predicted"/>
<dbReference type="InterPro" id="IPR007822">
    <property type="entry name" value="LANC-like"/>
</dbReference>
<evidence type="ECO:0000313" key="3">
    <source>
        <dbReference type="Proteomes" id="UP000292564"/>
    </source>
</evidence>
<gene>
    <name evidence="2" type="ORF">EV385_3155</name>
</gene>
<evidence type="ECO:0000313" key="2">
    <source>
        <dbReference type="EMBL" id="RZU51340.1"/>
    </source>
</evidence>
<dbReference type="AlphaFoldDB" id="A0A4Q7ZK95"/>
<accession>A0A4Q7ZK95</accession>
<dbReference type="Proteomes" id="UP000292564">
    <property type="component" value="Unassembled WGS sequence"/>
</dbReference>
<dbReference type="InterPro" id="IPR025410">
    <property type="entry name" value="Lant_dehyd"/>
</dbReference>
<reference evidence="2 3" key="1">
    <citation type="submission" date="2019-02" db="EMBL/GenBank/DDBJ databases">
        <title>Sequencing the genomes of 1000 actinobacteria strains.</title>
        <authorList>
            <person name="Klenk H.-P."/>
        </authorList>
    </citation>
    <scope>NUCLEOTIDE SEQUENCE [LARGE SCALE GENOMIC DNA]</scope>
    <source>
        <strain evidence="2 3">DSM 45162</strain>
    </source>
</reference>
<dbReference type="Pfam" id="PF05147">
    <property type="entry name" value="LANC_like"/>
    <property type="match status" value="1"/>
</dbReference>
<dbReference type="GO" id="GO:0031179">
    <property type="term" value="P:peptide modification"/>
    <property type="evidence" value="ECO:0007669"/>
    <property type="project" value="InterPro"/>
</dbReference>
<dbReference type="NCBIfam" id="TIGR03897">
    <property type="entry name" value="lanti_2_LanM"/>
    <property type="match status" value="1"/>
</dbReference>
<dbReference type="RefSeq" id="WP_130510114.1">
    <property type="nucleotide sequence ID" value="NZ_SHKY01000001.1"/>
</dbReference>
<comment type="caution">
    <text evidence="2">The sequence shown here is derived from an EMBL/GenBank/DDBJ whole genome shotgun (WGS) entry which is preliminary data.</text>
</comment>
<dbReference type="SMART" id="SM01260">
    <property type="entry name" value="LANC_like"/>
    <property type="match status" value="1"/>
</dbReference>
<dbReference type="SUPFAM" id="SSF158745">
    <property type="entry name" value="LanC-like"/>
    <property type="match status" value="1"/>
</dbReference>
<dbReference type="Pfam" id="PF13575">
    <property type="entry name" value="DUF4135"/>
    <property type="match status" value="1"/>
</dbReference>
<dbReference type="OrthoDB" id="9148343at2"/>
<organism evidence="2 3">
    <name type="scientific">Krasilnikovia cinnamomea</name>
    <dbReference type="NCBI Taxonomy" id="349313"/>
    <lineage>
        <taxon>Bacteria</taxon>
        <taxon>Bacillati</taxon>
        <taxon>Actinomycetota</taxon>
        <taxon>Actinomycetes</taxon>
        <taxon>Micromonosporales</taxon>
        <taxon>Micromonosporaceae</taxon>
        <taxon>Krasilnikovia</taxon>
    </lineage>
</organism>
<feature type="domain" description="Lantibiotic biosynthesis protein dehydration" evidence="1">
    <location>
        <begin position="107"/>
        <end position="478"/>
    </location>
</feature>
<dbReference type="InterPro" id="IPR017146">
    <property type="entry name" value="Lanti_2_LanM"/>
</dbReference>
<protein>
    <submittedName>
        <fullName evidence="2">Type 2 lantibiotic biosynthesis protein LanM</fullName>
    </submittedName>
</protein>
<dbReference type="Gene3D" id="1.50.10.20">
    <property type="match status" value="1"/>
</dbReference>